<dbReference type="EMBL" id="QRUH01000022">
    <property type="protein sequence ID" value="RGR45042.1"/>
    <property type="molecule type" value="Genomic_DNA"/>
</dbReference>
<comment type="caution">
    <text evidence="2">The sequence shown here is derived from an EMBL/GenBank/DDBJ whole genome shotgun (WGS) entry which is preliminary data.</text>
</comment>
<proteinExistence type="predicted"/>
<keyword evidence="1" id="KW-0472">Membrane</keyword>
<name>A0A412ELI2_9FIRM</name>
<gene>
    <name evidence="2" type="ORF">DWY46_17695</name>
</gene>
<keyword evidence="1" id="KW-1133">Transmembrane helix</keyword>
<organism evidence="2 3">
    <name type="scientific">Blautia obeum</name>
    <dbReference type="NCBI Taxonomy" id="40520"/>
    <lineage>
        <taxon>Bacteria</taxon>
        <taxon>Bacillati</taxon>
        <taxon>Bacillota</taxon>
        <taxon>Clostridia</taxon>
        <taxon>Lachnospirales</taxon>
        <taxon>Lachnospiraceae</taxon>
        <taxon>Blautia</taxon>
    </lineage>
</organism>
<feature type="transmembrane region" description="Helical" evidence="1">
    <location>
        <begin position="41"/>
        <end position="61"/>
    </location>
</feature>
<evidence type="ECO:0000313" key="2">
    <source>
        <dbReference type="EMBL" id="RGR45042.1"/>
    </source>
</evidence>
<dbReference type="Proteomes" id="UP000285839">
    <property type="component" value="Unassembled WGS sequence"/>
</dbReference>
<keyword evidence="1" id="KW-0812">Transmembrane</keyword>
<accession>A0A412ELI2</accession>
<evidence type="ECO:0000256" key="1">
    <source>
        <dbReference type="SAM" id="Phobius"/>
    </source>
</evidence>
<reference evidence="2 3" key="1">
    <citation type="submission" date="2018-08" db="EMBL/GenBank/DDBJ databases">
        <title>A genome reference for cultivated species of the human gut microbiota.</title>
        <authorList>
            <person name="Zou Y."/>
            <person name="Xue W."/>
            <person name="Luo G."/>
        </authorList>
    </citation>
    <scope>NUCLEOTIDE SEQUENCE [LARGE SCALE GENOMIC DNA]</scope>
    <source>
        <strain evidence="2 3">AF25-21</strain>
    </source>
</reference>
<sequence>MKKTEDKVTMDSAKVTSFEDFENFYAVEVVREAKKQTQKWFCAWGITMAALILSNAAWVVLR</sequence>
<dbReference type="RefSeq" id="WP_118031732.1">
    <property type="nucleotide sequence ID" value="NZ_QRUH01000022.1"/>
</dbReference>
<dbReference type="AlphaFoldDB" id="A0A412ELI2"/>
<evidence type="ECO:0000313" key="3">
    <source>
        <dbReference type="Proteomes" id="UP000285839"/>
    </source>
</evidence>
<protein>
    <submittedName>
        <fullName evidence="2">Uncharacterized protein</fullName>
    </submittedName>
</protein>